<comment type="caution">
    <text evidence="2">The sequence shown here is derived from an EMBL/GenBank/DDBJ whole genome shotgun (WGS) entry which is preliminary data.</text>
</comment>
<keyword evidence="1" id="KW-0812">Transmembrane</keyword>
<dbReference type="EMBL" id="JARBHB010000006">
    <property type="protein sequence ID" value="KAJ8880479.1"/>
    <property type="molecule type" value="Genomic_DNA"/>
</dbReference>
<keyword evidence="1" id="KW-0472">Membrane</keyword>
<organism evidence="2 3">
    <name type="scientific">Dryococelus australis</name>
    <dbReference type="NCBI Taxonomy" id="614101"/>
    <lineage>
        <taxon>Eukaryota</taxon>
        <taxon>Metazoa</taxon>
        <taxon>Ecdysozoa</taxon>
        <taxon>Arthropoda</taxon>
        <taxon>Hexapoda</taxon>
        <taxon>Insecta</taxon>
        <taxon>Pterygota</taxon>
        <taxon>Neoptera</taxon>
        <taxon>Polyneoptera</taxon>
        <taxon>Phasmatodea</taxon>
        <taxon>Verophasmatodea</taxon>
        <taxon>Anareolatae</taxon>
        <taxon>Phasmatidae</taxon>
        <taxon>Eurycanthinae</taxon>
        <taxon>Dryococelus</taxon>
    </lineage>
</organism>
<feature type="transmembrane region" description="Helical" evidence="1">
    <location>
        <begin position="63"/>
        <end position="84"/>
    </location>
</feature>
<name>A0ABQ9H849_9NEOP</name>
<accession>A0ABQ9H849</accession>
<protein>
    <submittedName>
        <fullName evidence="2">Uncharacterized protein</fullName>
    </submittedName>
</protein>
<reference evidence="2 3" key="1">
    <citation type="submission" date="2023-02" db="EMBL/GenBank/DDBJ databases">
        <title>LHISI_Scaffold_Assembly.</title>
        <authorList>
            <person name="Stuart O.P."/>
            <person name="Cleave R."/>
            <person name="Magrath M.J.L."/>
            <person name="Mikheyev A.S."/>
        </authorList>
    </citation>
    <scope>NUCLEOTIDE SEQUENCE [LARGE SCALE GENOMIC DNA]</scope>
    <source>
        <strain evidence="2">Daus_M_001</strain>
        <tissue evidence="2">Leg muscle</tissue>
    </source>
</reference>
<keyword evidence="3" id="KW-1185">Reference proteome</keyword>
<sequence>MERRQKARVKEMRVRRENPPPNGKVHLASACENSTYFHNAVCYSPAFSAGSELESRIRHGCKFVFGGLVGPVIPVNMAMFSSWFPREERQQLGGIIFSCKLISQKLWLNFIQTISYPDAGVTLTTPNHLQSNTSIKIGDLREGPPGTALALQRLQSSRGSPSWKCVLKMATLRLIADVATPKQCLADHLEDTTVLVRVLSLMPSSPAPEVVGSGGHVMQEDPDLVYSRC</sequence>
<dbReference type="Proteomes" id="UP001159363">
    <property type="component" value="Chromosome 5"/>
</dbReference>
<gene>
    <name evidence="2" type="ORF">PR048_016949</name>
</gene>
<evidence type="ECO:0000256" key="1">
    <source>
        <dbReference type="SAM" id="Phobius"/>
    </source>
</evidence>
<keyword evidence="1" id="KW-1133">Transmembrane helix</keyword>
<proteinExistence type="predicted"/>
<evidence type="ECO:0000313" key="2">
    <source>
        <dbReference type="EMBL" id="KAJ8880479.1"/>
    </source>
</evidence>
<evidence type="ECO:0000313" key="3">
    <source>
        <dbReference type="Proteomes" id="UP001159363"/>
    </source>
</evidence>